<gene>
    <name evidence="2" type="ORF">HCN08_18400</name>
</gene>
<evidence type="ECO:0000313" key="3">
    <source>
        <dbReference type="Proteomes" id="UP000734511"/>
    </source>
</evidence>
<feature type="domain" description="PucR C-terminal helix-turn-helix" evidence="1">
    <location>
        <begin position="312"/>
        <end position="370"/>
    </location>
</feature>
<keyword evidence="3" id="KW-1185">Reference proteome</keyword>
<sequence>MTQDGPAGAGGGGLGAVNALIEAAGRGGRELGRRLVSQLGPGSWVMALDRLGGARYAEPPPAEERAAALAGGCERLWRRPGSVLLDSGGHTVLLQTLPGYPDLVLAAGRPGPMDAAHRQAVNTTAGLLKIIYTAAREQREREAAVNGAVLRLLLAGQADSAAEVLAGRGGLPAGPVRVYRAQAAASAGEAVLELVVRAVGRDGLTALADGQIIAVVTAEGAADARLRGTLAGVACRRLHVGASDPAPLARGQAAYREAGHALRAGRAAGRSFTVYGELAEQRLLGLIPQARLLRWAAALLRPVREHPDERRLTEALFAWLNAHGRTSTAAAELGVDRKTVERRVRLCGALLGADLHSEGVRVRLHLALAALDRAGGPRYGPEPLHPEPARPERDCPVGLLGAEKGLAWAAAVLEPLDRADPAGLLRRTLRVWLERHGDHRGTAEELGVHRNTVAKRVGRVEALTGQPLDYVGNRAELYLALVTDQYARAAGLPRPAA</sequence>
<dbReference type="PANTHER" id="PTHR33744:SF1">
    <property type="entry name" value="DNA-BINDING TRANSCRIPTIONAL ACTIVATOR ADER"/>
    <property type="match status" value="1"/>
</dbReference>
<dbReference type="InterPro" id="IPR051448">
    <property type="entry name" value="CdaR-like_regulators"/>
</dbReference>
<comment type="caution">
    <text evidence="2">The sequence shown here is derived from an EMBL/GenBank/DDBJ whole genome shotgun (WGS) entry which is preliminary data.</text>
</comment>
<protein>
    <submittedName>
        <fullName evidence="2">PucR family transcriptional regulator</fullName>
    </submittedName>
</protein>
<feature type="domain" description="PucR C-terminal helix-turn-helix" evidence="1">
    <location>
        <begin position="425"/>
        <end position="481"/>
    </location>
</feature>
<dbReference type="InterPro" id="IPR042070">
    <property type="entry name" value="PucR_C-HTH_sf"/>
</dbReference>
<dbReference type="Gene3D" id="1.10.10.2840">
    <property type="entry name" value="PucR C-terminal helix-turn-helix domain"/>
    <property type="match status" value="2"/>
</dbReference>
<proteinExistence type="predicted"/>
<name>A0ABX0ZRV9_9ACTN</name>
<dbReference type="Pfam" id="PF13556">
    <property type="entry name" value="HTH_30"/>
    <property type="match status" value="2"/>
</dbReference>
<evidence type="ECO:0000259" key="1">
    <source>
        <dbReference type="Pfam" id="PF13556"/>
    </source>
</evidence>
<dbReference type="RefSeq" id="WP_167984218.1">
    <property type="nucleotide sequence ID" value="NZ_JAATEJ010000014.1"/>
</dbReference>
<dbReference type="Proteomes" id="UP000734511">
    <property type="component" value="Unassembled WGS sequence"/>
</dbReference>
<organism evidence="2 3">
    <name type="scientific">Actinacidiphila epipremni</name>
    <dbReference type="NCBI Taxonomy" id="2053013"/>
    <lineage>
        <taxon>Bacteria</taxon>
        <taxon>Bacillati</taxon>
        <taxon>Actinomycetota</taxon>
        <taxon>Actinomycetes</taxon>
        <taxon>Kitasatosporales</taxon>
        <taxon>Streptomycetaceae</taxon>
        <taxon>Actinacidiphila</taxon>
    </lineage>
</organism>
<dbReference type="EMBL" id="JAATEJ010000014">
    <property type="protein sequence ID" value="NJP45356.1"/>
    <property type="molecule type" value="Genomic_DNA"/>
</dbReference>
<evidence type="ECO:0000313" key="2">
    <source>
        <dbReference type="EMBL" id="NJP45356.1"/>
    </source>
</evidence>
<reference evidence="2 3" key="1">
    <citation type="submission" date="2020-03" db="EMBL/GenBank/DDBJ databases">
        <title>WGS of actinomycetes isolated from Thailand.</title>
        <authorList>
            <person name="Thawai C."/>
        </authorList>
    </citation>
    <scope>NUCLEOTIDE SEQUENCE [LARGE SCALE GENOMIC DNA]</scope>
    <source>
        <strain evidence="2 3">PRB2-1</strain>
    </source>
</reference>
<dbReference type="InterPro" id="IPR025736">
    <property type="entry name" value="PucR_C-HTH_dom"/>
</dbReference>
<dbReference type="PANTHER" id="PTHR33744">
    <property type="entry name" value="CARBOHYDRATE DIACID REGULATOR"/>
    <property type="match status" value="1"/>
</dbReference>
<accession>A0ABX0ZRV9</accession>